<dbReference type="InterPro" id="IPR000719">
    <property type="entry name" value="Prot_kinase_dom"/>
</dbReference>
<dbReference type="PROSITE" id="PS00109">
    <property type="entry name" value="PROTEIN_KINASE_TYR"/>
    <property type="match status" value="1"/>
</dbReference>
<dbReference type="Pfam" id="PF07714">
    <property type="entry name" value="PK_Tyr_Ser-Thr"/>
    <property type="match status" value="1"/>
</dbReference>
<sequence length="238" mass="25333">MLPLLGVCLAPARACLVYPLCRGGSLEDRLYRTPAALQRLRMLGFETPPPPLTAAARLRVLRDAARALHYLHTRSPMILHRDVSAGNILLDERGNGYLADVGLARTAEATAGGNGQVSHLSTQRIFGKPGYMDSIIMHDNQASQLTDGFALGVTLLVSLTGRGAVGLLNACDDALEEPDTAEGIAAADVGWSAAQAEELTRLVVGLAYERKKKRMPLAEALPRLEALAEAAGEVEETA</sequence>
<organism evidence="3 4">
    <name type="scientific">Emiliania huxleyi (strain CCMP1516)</name>
    <dbReference type="NCBI Taxonomy" id="280463"/>
    <lineage>
        <taxon>Eukaryota</taxon>
        <taxon>Haptista</taxon>
        <taxon>Haptophyta</taxon>
        <taxon>Prymnesiophyceae</taxon>
        <taxon>Isochrysidales</taxon>
        <taxon>Noelaerhabdaceae</taxon>
        <taxon>Emiliania</taxon>
    </lineage>
</organism>
<dbReference type="AlphaFoldDB" id="A0A0D3J931"/>
<evidence type="ECO:0000313" key="4">
    <source>
        <dbReference type="Proteomes" id="UP000013827"/>
    </source>
</evidence>
<dbReference type="eggNOG" id="ENOG502QQ92">
    <property type="taxonomic scope" value="Eukaryota"/>
</dbReference>
<dbReference type="PaxDb" id="2903-EOD20016"/>
<reference evidence="4" key="1">
    <citation type="journal article" date="2013" name="Nature">
        <title>Pan genome of the phytoplankton Emiliania underpins its global distribution.</title>
        <authorList>
            <person name="Read B.A."/>
            <person name="Kegel J."/>
            <person name="Klute M.J."/>
            <person name="Kuo A."/>
            <person name="Lefebvre S.C."/>
            <person name="Maumus F."/>
            <person name="Mayer C."/>
            <person name="Miller J."/>
            <person name="Monier A."/>
            <person name="Salamov A."/>
            <person name="Young J."/>
            <person name="Aguilar M."/>
            <person name="Claverie J.M."/>
            <person name="Frickenhaus S."/>
            <person name="Gonzalez K."/>
            <person name="Herman E.K."/>
            <person name="Lin Y.C."/>
            <person name="Napier J."/>
            <person name="Ogata H."/>
            <person name="Sarno A.F."/>
            <person name="Shmutz J."/>
            <person name="Schroeder D."/>
            <person name="de Vargas C."/>
            <person name="Verret F."/>
            <person name="von Dassow P."/>
            <person name="Valentin K."/>
            <person name="Van de Peer Y."/>
            <person name="Wheeler G."/>
            <person name="Dacks J.B."/>
            <person name="Delwiche C.F."/>
            <person name="Dyhrman S.T."/>
            <person name="Glockner G."/>
            <person name="John U."/>
            <person name="Richards T."/>
            <person name="Worden A.Z."/>
            <person name="Zhang X."/>
            <person name="Grigoriev I.V."/>
            <person name="Allen A.E."/>
            <person name="Bidle K."/>
            <person name="Borodovsky M."/>
            <person name="Bowler C."/>
            <person name="Brownlee C."/>
            <person name="Cock J.M."/>
            <person name="Elias M."/>
            <person name="Gladyshev V.N."/>
            <person name="Groth M."/>
            <person name="Guda C."/>
            <person name="Hadaegh A."/>
            <person name="Iglesias-Rodriguez M.D."/>
            <person name="Jenkins J."/>
            <person name="Jones B.M."/>
            <person name="Lawson T."/>
            <person name="Leese F."/>
            <person name="Lindquist E."/>
            <person name="Lobanov A."/>
            <person name="Lomsadze A."/>
            <person name="Malik S.B."/>
            <person name="Marsh M.E."/>
            <person name="Mackinder L."/>
            <person name="Mock T."/>
            <person name="Mueller-Roeber B."/>
            <person name="Pagarete A."/>
            <person name="Parker M."/>
            <person name="Probert I."/>
            <person name="Quesneville H."/>
            <person name="Raines C."/>
            <person name="Rensing S.A."/>
            <person name="Riano-Pachon D.M."/>
            <person name="Richier S."/>
            <person name="Rokitta S."/>
            <person name="Shiraiwa Y."/>
            <person name="Soanes D.M."/>
            <person name="van der Giezen M."/>
            <person name="Wahlund T.M."/>
            <person name="Williams B."/>
            <person name="Wilson W."/>
            <person name="Wolfe G."/>
            <person name="Wurch L.L."/>
        </authorList>
    </citation>
    <scope>NUCLEOTIDE SEQUENCE</scope>
</reference>
<dbReference type="GO" id="GO:0005524">
    <property type="term" value="F:ATP binding"/>
    <property type="evidence" value="ECO:0007669"/>
    <property type="project" value="InterPro"/>
</dbReference>
<keyword evidence="4" id="KW-1185">Reference proteome</keyword>
<dbReference type="Proteomes" id="UP000013827">
    <property type="component" value="Unassembled WGS sequence"/>
</dbReference>
<dbReference type="InterPro" id="IPR051348">
    <property type="entry name" value="U-box_ubiquitin_ligases"/>
</dbReference>
<dbReference type="HOGENOM" id="CLU_1168495_0_0_1"/>
<reference evidence="3" key="2">
    <citation type="submission" date="2024-10" db="UniProtKB">
        <authorList>
            <consortium name="EnsemblProtists"/>
        </authorList>
    </citation>
    <scope>IDENTIFICATION</scope>
</reference>
<feature type="domain" description="Protein kinase" evidence="2">
    <location>
        <begin position="1"/>
        <end position="227"/>
    </location>
</feature>
<protein>
    <recommendedName>
        <fullName evidence="2">Protein kinase domain-containing protein</fullName>
    </recommendedName>
</protein>
<dbReference type="InterPro" id="IPR008266">
    <property type="entry name" value="Tyr_kinase_AS"/>
</dbReference>
<proteinExistence type="predicted"/>
<dbReference type="PANTHER" id="PTHR45647:SF65">
    <property type="entry name" value="U-BOX DOMAIN-CONTAINING PROTEIN KINASE FAMILY PROTEIN"/>
    <property type="match status" value="1"/>
</dbReference>
<evidence type="ECO:0000313" key="3">
    <source>
        <dbReference type="EnsemblProtists" id="EOD20016"/>
    </source>
</evidence>
<accession>A0A0D3J931</accession>
<dbReference type="InterPro" id="IPR011009">
    <property type="entry name" value="Kinase-like_dom_sf"/>
</dbReference>
<dbReference type="PANTHER" id="PTHR45647">
    <property type="entry name" value="OS02G0152300 PROTEIN"/>
    <property type="match status" value="1"/>
</dbReference>
<dbReference type="EnsemblProtists" id="EOD20016">
    <property type="protein sequence ID" value="EOD20016"/>
    <property type="gene ID" value="EMIHUDRAFT_56512"/>
</dbReference>
<dbReference type="KEGG" id="ehx:EMIHUDRAFT_56512"/>
<evidence type="ECO:0000256" key="1">
    <source>
        <dbReference type="ARBA" id="ARBA00022786"/>
    </source>
</evidence>
<name>A0A0D3J931_EMIH1</name>
<evidence type="ECO:0000259" key="2">
    <source>
        <dbReference type="PROSITE" id="PS50011"/>
    </source>
</evidence>
<dbReference type="InterPro" id="IPR001245">
    <property type="entry name" value="Ser-Thr/Tyr_kinase_cat_dom"/>
</dbReference>
<dbReference type="PROSITE" id="PS50011">
    <property type="entry name" value="PROTEIN_KINASE_DOM"/>
    <property type="match status" value="1"/>
</dbReference>
<dbReference type="Gene3D" id="1.10.510.10">
    <property type="entry name" value="Transferase(Phosphotransferase) domain 1"/>
    <property type="match status" value="1"/>
</dbReference>
<dbReference type="GO" id="GO:0004672">
    <property type="term" value="F:protein kinase activity"/>
    <property type="evidence" value="ECO:0007669"/>
    <property type="project" value="InterPro"/>
</dbReference>
<keyword evidence="1" id="KW-0833">Ubl conjugation pathway</keyword>
<dbReference type="SUPFAM" id="SSF56112">
    <property type="entry name" value="Protein kinase-like (PK-like)"/>
    <property type="match status" value="1"/>
</dbReference>